<evidence type="ECO:0000313" key="9">
    <source>
        <dbReference type="EMBL" id="MEL0612147.1"/>
    </source>
</evidence>
<keyword evidence="6" id="KW-0472">Membrane</keyword>
<feature type="domain" description="HAMP" evidence="8">
    <location>
        <begin position="328"/>
        <end position="380"/>
    </location>
</feature>
<dbReference type="CDD" id="cd06225">
    <property type="entry name" value="HAMP"/>
    <property type="match status" value="1"/>
</dbReference>
<feature type="transmembrane region" description="Helical" evidence="6">
    <location>
        <begin position="306"/>
        <end position="326"/>
    </location>
</feature>
<dbReference type="PROSITE" id="PS50885">
    <property type="entry name" value="HAMP"/>
    <property type="match status" value="1"/>
</dbReference>
<comment type="subcellular location">
    <subcellularLocation>
        <location evidence="1">Membrane</location>
    </subcellularLocation>
</comment>
<evidence type="ECO:0000259" key="7">
    <source>
        <dbReference type="PROSITE" id="PS50111"/>
    </source>
</evidence>
<dbReference type="Gene3D" id="1.10.287.950">
    <property type="entry name" value="Methyl-accepting chemotaxis protein"/>
    <property type="match status" value="1"/>
</dbReference>
<dbReference type="CDD" id="cd11386">
    <property type="entry name" value="MCP_signal"/>
    <property type="match status" value="1"/>
</dbReference>
<evidence type="ECO:0000256" key="5">
    <source>
        <dbReference type="SAM" id="Coils"/>
    </source>
</evidence>
<feature type="domain" description="Methyl-accepting transducer" evidence="7">
    <location>
        <begin position="385"/>
        <end position="621"/>
    </location>
</feature>
<evidence type="ECO:0000256" key="6">
    <source>
        <dbReference type="SAM" id="Phobius"/>
    </source>
</evidence>
<dbReference type="Gene3D" id="6.10.340.10">
    <property type="match status" value="1"/>
</dbReference>
<feature type="coiled-coil region" evidence="5">
    <location>
        <begin position="368"/>
        <end position="395"/>
    </location>
</feature>
<dbReference type="InterPro" id="IPR003660">
    <property type="entry name" value="HAMP_dom"/>
</dbReference>
<evidence type="ECO:0000256" key="3">
    <source>
        <dbReference type="ARBA" id="ARBA00029447"/>
    </source>
</evidence>
<evidence type="ECO:0000256" key="2">
    <source>
        <dbReference type="ARBA" id="ARBA00023224"/>
    </source>
</evidence>
<dbReference type="SMART" id="SM00304">
    <property type="entry name" value="HAMP"/>
    <property type="match status" value="1"/>
</dbReference>
<dbReference type="SMART" id="SM00283">
    <property type="entry name" value="MA"/>
    <property type="match status" value="1"/>
</dbReference>
<keyword evidence="6" id="KW-1133">Transmembrane helix</keyword>
<dbReference type="Pfam" id="PF00015">
    <property type="entry name" value="MCPsignal"/>
    <property type="match status" value="1"/>
</dbReference>
<evidence type="ECO:0000313" key="10">
    <source>
        <dbReference type="Proteomes" id="UP001379949"/>
    </source>
</evidence>
<evidence type="ECO:0000256" key="1">
    <source>
        <dbReference type="ARBA" id="ARBA00004370"/>
    </source>
</evidence>
<dbReference type="InterPro" id="IPR004089">
    <property type="entry name" value="MCPsignal_dom"/>
</dbReference>
<dbReference type="EMBL" id="JBAKAR010000001">
    <property type="protein sequence ID" value="MEL0612147.1"/>
    <property type="molecule type" value="Genomic_DNA"/>
</dbReference>
<dbReference type="PANTHER" id="PTHR32089:SF70">
    <property type="entry name" value="ENERGY TAXIS MODULATING METHYL ACCEPTING SENSORY TRANSDUCER"/>
    <property type="match status" value="1"/>
</dbReference>
<dbReference type="PANTHER" id="PTHR32089">
    <property type="entry name" value="METHYL-ACCEPTING CHEMOTAXIS PROTEIN MCPB"/>
    <property type="match status" value="1"/>
</dbReference>
<gene>
    <name evidence="9" type="ORF">V6242_03240</name>
</gene>
<dbReference type="Proteomes" id="UP001379949">
    <property type="component" value="Unassembled WGS sequence"/>
</dbReference>
<dbReference type="InterPro" id="IPR024478">
    <property type="entry name" value="HlyB_4HB_MCP"/>
</dbReference>
<dbReference type="PROSITE" id="PS50111">
    <property type="entry name" value="CHEMOTAXIS_TRANSDUC_2"/>
    <property type="match status" value="1"/>
</dbReference>
<organism evidence="9 10">
    <name type="scientific">Marinomonas arenicola</name>
    <dbReference type="NCBI Taxonomy" id="569601"/>
    <lineage>
        <taxon>Bacteria</taxon>
        <taxon>Pseudomonadati</taxon>
        <taxon>Pseudomonadota</taxon>
        <taxon>Gammaproteobacteria</taxon>
        <taxon>Oceanospirillales</taxon>
        <taxon>Oceanospirillaceae</taxon>
        <taxon>Marinomonas</taxon>
    </lineage>
</organism>
<proteinExistence type="inferred from homology"/>
<keyword evidence="5" id="KW-0175">Coiled coil</keyword>
<reference evidence="9 10" key="1">
    <citation type="submission" date="2024-02" db="EMBL/GenBank/DDBJ databases">
        <title>Bacteria isolated from the canopy kelp, Nereocystis luetkeana.</title>
        <authorList>
            <person name="Pfister C.A."/>
            <person name="Younker I.T."/>
            <person name="Light S.H."/>
        </authorList>
    </citation>
    <scope>NUCLEOTIDE SEQUENCE [LARGE SCALE GENOMIC DNA]</scope>
    <source>
        <strain evidence="9 10">TI.4.07</strain>
    </source>
</reference>
<keyword evidence="2 4" id="KW-0807">Transducer</keyword>
<sequence>MSLSVIQRILLGFGVLLLLLLVIAASGFTGIKQIEDNLDDITGNVAKITAQSNELGHDLSLANATVLQYLLSKSPASLVGLKKSFEQHKKAIDGLSTELQQEVNSHPEMADLLANMQVQLQAFYKNTQVAFANHERMLNLRNQIPDKKFDLKDDLSYTIDDLKGIAEDSDSQAAKFAASYVRIRLESLQVSIGDYFDSSNLKDMKSIMDSMAKALTGLDDKLSYLDNPDIKDSIELLTTEIQKKDSVINNYYDYVRLNQEAEVIAKQLSTSMEKVDSLTNSLLSSTASMRDQAKMAAKESASVSTVMMGVVLLISILIAVAITVWVSRSIRNPLNEVMAVLGKISEGDFTQRSKVKTKDEFGDLSRWVNDLVIKLQQVMLEIDNASNDVAESAQNNVRLAGDTKVLMRAQNEQTSSVATAMTEMAATVHEVAKNSEITLSQIQHVDQRASDSREQMSRNIKEVELLASQLEQSTGVVNQLDEYSQNIGRILEVIQEIAEQTNLLALNAAIEAARAGEHGRGFAVVADEVRTLATRTHSSTEEIQNVINQLQHSVKKTVSSMEESRHGAYSSVENTRAVGTSINELQAGMTEIRDLSTQIATAAEQQSLVAQDISKSIHEISEMSDQATHGADQSEQDSSRLSALATHQKQLLTQFKTV</sequence>
<dbReference type="Pfam" id="PF00672">
    <property type="entry name" value="HAMP"/>
    <property type="match status" value="1"/>
</dbReference>
<evidence type="ECO:0000256" key="4">
    <source>
        <dbReference type="PROSITE-ProRule" id="PRU00284"/>
    </source>
</evidence>
<keyword evidence="6" id="KW-0812">Transmembrane</keyword>
<comment type="similarity">
    <text evidence="3">Belongs to the methyl-accepting chemotaxis (MCP) protein family.</text>
</comment>
<name>A0ABU9G5A1_9GAMM</name>
<dbReference type="Pfam" id="PF12729">
    <property type="entry name" value="4HB_MCP_1"/>
    <property type="match status" value="1"/>
</dbReference>
<protein>
    <submittedName>
        <fullName evidence="9">Methyl-accepting chemotaxis protein</fullName>
    </submittedName>
</protein>
<dbReference type="SUPFAM" id="SSF58104">
    <property type="entry name" value="Methyl-accepting chemotaxis protein (MCP) signaling domain"/>
    <property type="match status" value="1"/>
</dbReference>
<keyword evidence="10" id="KW-1185">Reference proteome</keyword>
<comment type="caution">
    <text evidence="9">The sequence shown here is derived from an EMBL/GenBank/DDBJ whole genome shotgun (WGS) entry which is preliminary data.</text>
</comment>
<dbReference type="RefSeq" id="WP_341566294.1">
    <property type="nucleotide sequence ID" value="NZ_JBAKAR010000001.1"/>
</dbReference>
<evidence type="ECO:0000259" key="8">
    <source>
        <dbReference type="PROSITE" id="PS50885"/>
    </source>
</evidence>
<accession>A0ABU9G5A1</accession>